<organism evidence="1 2">
    <name type="scientific">Halobacillus seohaensis</name>
    <dbReference type="NCBI Taxonomy" id="447421"/>
    <lineage>
        <taxon>Bacteria</taxon>
        <taxon>Bacillati</taxon>
        <taxon>Bacillota</taxon>
        <taxon>Bacilli</taxon>
        <taxon>Bacillales</taxon>
        <taxon>Bacillaceae</taxon>
        <taxon>Halobacillus</taxon>
    </lineage>
</organism>
<sequence>MKHVMEALRKREAEERLPVIRIEIDYELVSLHDAMKAEDKEQIEKCKKRLLNLHKQLVEWSE</sequence>
<dbReference type="Proteomes" id="UP001596410">
    <property type="component" value="Unassembled WGS sequence"/>
</dbReference>
<proteinExistence type="predicted"/>
<dbReference type="RefSeq" id="WP_204707947.1">
    <property type="nucleotide sequence ID" value="NZ_JBHSZV010000013.1"/>
</dbReference>
<keyword evidence="2" id="KW-1185">Reference proteome</keyword>
<reference evidence="2" key="1">
    <citation type="journal article" date="2019" name="Int. J. Syst. Evol. Microbiol.">
        <title>The Global Catalogue of Microorganisms (GCM) 10K type strain sequencing project: providing services to taxonomists for standard genome sequencing and annotation.</title>
        <authorList>
            <consortium name="The Broad Institute Genomics Platform"/>
            <consortium name="The Broad Institute Genome Sequencing Center for Infectious Disease"/>
            <person name="Wu L."/>
            <person name="Ma J."/>
        </authorList>
    </citation>
    <scope>NUCLEOTIDE SEQUENCE [LARGE SCALE GENOMIC DNA]</scope>
    <source>
        <strain evidence="2">CGMCC 4.1621</strain>
    </source>
</reference>
<name>A0ABW2EKE0_9BACI</name>
<evidence type="ECO:0000313" key="2">
    <source>
        <dbReference type="Proteomes" id="UP001596410"/>
    </source>
</evidence>
<gene>
    <name evidence="1" type="ORF">ACFQIC_05665</name>
</gene>
<dbReference type="EMBL" id="JBHSZV010000013">
    <property type="protein sequence ID" value="MFC7061346.1"/>
    <property type="molecule type" value="Genomic_DNA"/>
</dbReference>
<evidence type="ECO:0000313" key="1">
    <source>
        <dbReference type="EMBL" id="MFC7061346.1"/>
    </source>
</evidence>
<protein>
    <submittedName>
        <fullName evidence="1">Uncharacterized protein</fullName>
    </submittedName>
</protein>
<accession>A0ABW2EKE0</accession>
<comment type="caution">
    <text evidence="1">The sequence shown here is derived from an EMBL/GenBank/DDBJ whole genome shotgun (WGS) entry which is preliminary data.</text>
</comment>